<evidence type="ECO:0000256" key="2">
    <source>
        <dbReference type="ARBA" id="ARBA00002189"/>
    </source>
</evidence>
<dbReference type="SUPFAM" id="SSF53383">
    <property type="entry name" value="PLP-dependent transferases"/>
    <property type="match status" value="1"/>
</dbReference>
<comment type="caution">
    <text evidence="13">The sequence shown here is derived from an EMBL/GenBank/DDBJ whole genome shotgun (WGS) entry which is preliminary data.</text>
</comment>
<dbReference type="GO" id="GO:0047307">
    <property type="term" value="F:diaminobutyrate-pyruvate transaminase activity"/>
    <property type="evidence" value="ECO:0007669"/>
    <property type="project" value="InterPro"/>
</dbReference>
<comment type="catalytic activity">
    <reaction evidence="10 12">
        <text>L-2,4-diaminobutanoate + 2-oxoglutarate = L-aspartate 4-semialdehyde + L-glutamate</text>
        <dbReference type="Rhea" id="RHEA:11160"/>
        <dbReference type="ChEBI" id="CHEBI:16810"/>
        <dbReference type="ChEBI" id="CHEBI:29985"/>
        <dbReference type="ChEBI" id="CHEBI:58761"/>
        <dbReference type="ChEBI" id="CHEBI:537519"/>
        <dbReference type="EC" id="2.6.1.76"/>
    </reaction>
</comment>
<evidence type="ECO:0000256" key="10">
    <source>
        <dbReference type="ARBA" id="ARBA00049111"/>
    </source>
</evidence>
<dbReference type="NCBIfam" id="NF006733">
    <property type="entry name" value="PRK09264.1"/>
    <property type="match status" value="1"/>
</dbReference>
<dbReference type="CDD" id="cd00610">
    <property type="entry name" value="OAT_like"/>
    <property type="match status" value="1"/>
</dbReference>
<evidence type="ECO:0000313" key="13">
    <source>
        <dbReference type="EMBL" id="PZD94391.1"/>
    </source>
</evidence>
<keyword evidence="7 12" id="KW-0032">Aminotransferase</keyword>
<dbReference type="RefSeq" id="WP_111148160.1">
    <property type="nucleotide sequence ID" value="NZ_QKRB01000053.1"/>
</dbReference>
<evidence type="ECO:0000256" key="7">
    <source>
        <dbReference type="ARBA" id="ARBA00022576"/>
    </source>
</evidence>
<dbReference type="NCBIfam" id="TIGR02407">
    <property type="entry name" value="ectoine_ectB"/>
    <property type="match status" value="1"/>
</dbReference>
<evidence type="ECO:0000256" key="12">
    <source>
        <dbReference type="RuleBase" id="RU365034"/>
    </source>
</evidence>
<dbReference type="GO" id="GO:0045303">
    <property type="term" value="F:diaminobutyrate-2-oxoglutarate transaminase activity"/>
    <property type="evidence" value="ECO:0007669"/>
    <property type="project" value="UniProtKB-EC"/>
</dbReference>
<proteinExistence type="inferred from homology"/>
<dbReference type="PANTHER" id="PTHR43552">
    <property type="entry name" value="DIAMINOBUTYRATE--2-OXOGLUTARATE AMINOTRANSFERASE"/>
    <property type="match status" value="1"/>
</dbReference>
<keyword evidence="14" id="KW-1185">Reference proteome</keyword>
<dbReference type="GO" id="GO:0019491">
    <property type="term" value="P:ectoine biosynthetic process"/>
    <property type="evidence" value="ECO:0007669"/>
    <property type="project" value="UniProtKB-UniPathway"/>
</dbReference>
<dbReference type="PROSITE" id="PS00600">
    <property type="entry name" value="AA_TRANSFER_CLASS_3"/>
    <property type="match status" value="1"/>
</dbReference>
<comment type="similarity">
    <text evidence="4 11">Belongs to the class-III pyridoxal-phosphate-dependent aminotransferase family.</text>
</comment>
<dbReference type="PIRSF" id="PIRSF000521">
    <property type="entry name" value="Transaminase_4ab_Lys_Orn"/>
    <property type="match status" value="1"/>
</dbReference>
<dbReference type="OrthoDB" id="9807885at2"/>
<evidence type="ECO:0000256" key="8">
    <source>
        <dbReference type="ARBA" id="ARBA00022679"/>
    </source>
</evidence>
<comment type="function">
    <text evidence="2 12">Catalyzes reversively the conversion of L-aspartate beta-semialdehyde (ASA) to L-2,4-diaminobutyrate (DABA) by transamination with L-glutamate.</text>
</comment>
<dbReference type="InterPro" id="IPR015424">
    <property type="entry name" value="PyrdxlP-dep_Trfase"/>
</dbReference>
<dbReference type="Proteomes" id="UP000249522">
    <property type="component" value="Unassembled WGS sequence"/>
</dbReference>
<evidence type="ECO:0000256" key="11">
    <source>
        <dbReference type="RuleBase" id="RU003560"/>
    </source>
</evidence>
<dbReference type="InterPro" id="IPR005814">
    <property type="entry name" value="Aminotrans_3"/>
</dbReference>
<dbReference type="NCBIfam" id="TIGR00709">
    <property type="entry name" value="dat"/>
    <property type="match status" value="1"/>
</dbReference>
<comment type="pathway">
    <text evidence="3 12">Amine and polyamine biosynthesis; ectoine biosynthesis; L-ectoine from L-aspartate 4-semialdehyde: step 1/3.</text>
</comment>
<dbReference type="UniPathway" id="UPA00067">
    <property type="reaction ID" value="UER00121"/>
</dbReference>
<evidence type="ECO:0000256" key="5">
    <source>
        <dbReference type="ARBA" id="ARBA00013155"/>
    </source>
</evidence>
<dbReference type="InterPro" id="IPR015421">
    <property type="entry name" value="PyrdxlP-dep_Trfase_major"/>
</dbReference>
<dbReference type="PANTHER" id="PTHR43552:SF2">
    <property type="entry name" value="DIAMINOBUTYRATE--2-OXOGLUTARATE TRANSAMINASE"/>
    <property type="match status" value="1"/>
</dbReference>
<dbReference type="EC" id="2.6.1.76" evidence="5 12"/>
<accession>A0A2W1LRE3</accession>
<dbReference type="InterPro" id="IPR015422">
    <property type="entry name" value="PyrdxlP-dep_Trfase_small"/>
</dbReference>
<sequence length="433" mass="46899">MKNADKPSMQVFEQLESEVRSYCRSFTTVFSKATGAKMWDANSNEYIDFFAGAGSLNYGHNNPAIRRKIVDYMLEDGITHSLDMATKAKESFLTTFDETILEPRNLTYKVMFPGPTGTNSVESALKIARKVTGRNTVISFTNAFHGMTLGSLAATGNGYKRAGAGVALGGTAFMPYDGYFGDNVNTVEYLAKMLEDPGSGVETPAAVILETVQGEGGLNVASRQWLQDIEKLCRKHDILLIVDDVQMGCGRTGTFFSFEEAGIKPDIVCLSKSIGGYGLPLALTLISPKYDIWKPGEHNGTFRGNNLGFVAAEAALAYWKDDSFTRDIKGKADAIRSTLNRLIEKMPEGSVKHKGKGMIQGLSFTEPEMASKLCGLAFERGLIMETSGPFDEVAKLMPPLTIEPAVLEAGLKILEGCVDKLAAKEELVGAGQA</sequence>
<evidence type="ECO:0000256" key="1">
    <source>
        <dbReference type="ARBA" id="ARBA00001933"/>
    </source>
</evidence>
<dbReference type="InterPro" id="IPR004637">
    <property type="entry name" value="Dat"/>
</dbReference>
<evidence type="ECO:0000256" key="3">
    <source>
        <dbReference type="ARBA" id="ARBA00004946"/>
    </source>
</evidence>
<keyword evidence="9 11" id="KW-0663">Pyridoxal phosphate</keyword>
<organism evidence="13 14">
    <name type="scientific">Paenibacillus sambharensis</name>
    <dbReference type="NCBI Taxonomy" id="1803190"/>
    <lineage>
        <taxon>Bacteria</taxon>
        <taxon>Bacillati</taxon>
        <taxon>Bacillota</taxon>
        <taxon>Bacilli</taxon>
        <taxon>Bacillales</taxon>
        <taxon>Paenibacillaceae</taxon>
        <taxon>Paenibacillus</taxon>
    </lineage>
</organism>
<dbReference type="Gene3D" id="3.90.1150.10">
    <property type="entry name" value="Aspartate Aminotransferase, domain 1"/>
    <property type="match status" value="1"/>
</dbReference>
<evidence type="ECO:0000256" key="9">
    <source>
        <dbReference type="ARBA" id="ARBA00022898"/>
    </source>
</evidence>
<dbReference type="InterPro" id="IPR012773">
    <property type="entry name" value="Ectoine_EctB"/>
</dbReference>
<evidence type="ECO:0000256" key="4">
    <source>
        <dbReference type="ARBA" id="ARBA00008954"/>
    </source>
</evidence>
<protein>
    <recommendedName>
        <fullName evidence="6 12">Diaminobutyrate--2-oxoglutarate transaminase</fullName>
        <ecNumber evidence="5 12">2.6.1.76</ecNumber>
    </recommendedName>
    <alternativeName>
        <fullName evidence="12">DABA aminotransferase</fullName>
    </alternativeName>
</protein>
<gene>
    <name evidence="13" type="primary">ectB</name>
    <name evidence="13" type="ORF">DNH61_18495</name>
</gene>
<keyword evidence="8 12" id="KW-0808">Transferase</keyword>
<name>A0A2W1LRE3_9BACL</name>
<evidence type="ECO:0000256" key="6">
    <source>
        <dbReference type="ARBA" id="ARBA00014798"/>
    </source>
</evidence>
<dbReference type="AlphaFoldDB" id="A0A2W1LRE3"/>
<comment type="cofactor">
    <cofactor evidence="1 12">
        <name>pyridoxal 5'-phosphate</name>
        <dbReference type="ChEBI" id="CHEBI:597326"/>
    </cofactor>
</comment>
<dbReference type="Gene3D" id="3.40.640.10">
    <property type="entry name" value="Type I PLP-dependent aspartate aminotransferase-like (Major domain)"/>
    <property type="match status" value="1"/>
</dbReference>
<dbReference type="GO" id="GO:0030170">
    <property type="term" value="F:pyridoxal phosphate binding"/>
    <property type="evidence" value="ECO:0007669"/>
    <property type="project" value="InterPro"/>
</dbReference>
<dbReference type="Pfam" id="PF00202">
    <property type="entry name" value="Aminotran_3"/>
    <property type="match status" value="1"/>
</dbReference>
<dbReference type="InterPro" id="IPR049704">
    <property type="entry name" value="Aminotrans_3_PPA_site"/>
</dbReference>
<reference evidence="13 14" key="1">
    <citation type="submission" date="2018-06" db="EMBL/GenBank/DDBJ databases">
        <title>Paenibacillus imtechensis sp. nov.</title>
        <authorList>
            <person name="Pinnaka A.K."/>
            <person name="Singh H."/>
            <person name="Kaur M."/>
        </authorList>
    </citation>
    <scope>NUCLEOTIDE SEQUENCE [LARGE SCALE GENOMIC DNA]</scope>
    <source>
        <strain evidence="13 14">SMB1</strain>
    </source>
</reference>
<evidence type="ECO:0000313" key="14">
    <source>
        <dbReference type="Proteomes" id="UP000249522"/>
    </source>
</evidence>
<dbReference type="EMBL" id="QKRB01000053">
    <property type="protein sequence ID" value="PZD94391.1"/>
    <property type="molecule type" value="Genomic_DNA"/>
</dbReference>